<evidence type="ECO:0000313" key="3">
    <source>
        <dbReference type="Proteomes" id="UP000800200"/>
    </source>
</evidence>
<dbReference type="OrthoDB" id="288942at2759"/>
<sequence length="366" mass="42556">MAANTLYNRFRRQDGEHPFPESSSSQGSNPQRDPLDDSLDQLLQPNDSYSQNHLLDQIHESSFHPQEQSPLFGTIPAEIRNEIFRLALQEYDDPNKPYNVNSYHKRPGFGGQTRVDLALLRTCKRVWLETRAIPLRDLEVCFYLGSGERKPPEYVLNHHHLNFRTWGKTRNATMTRTQWSAVKKIRIIPQLYTFEPAIIHEIFQPYAGRNFKPAITRGTFQPYTSINPDTVTITLRYTDWWYWETNTPLLLSANDRSPTPVTNGIRFPSSVTKIVMELETMEGKRKELEGIVADIVKRPDAWAYQRDDGMELKVKGGEDVKEWKWEGPTTYDGKTFQHHPKGEKMWYVVKVLTWEVVKEEGAWAST</sequence>
<feature type="region of interest" description="Disordered" evidence="1">
    <location>
        <begin position="1"/>
        <end position="46"/>
    </location>
</feature>
<evidence type="ECO:0000313" key="2">
    <source>
        <dbReference type="EMBL" id="KAF2192360.1"/>
    </source>
</evidence>
<dbReference type="Proteomes" id="UP000800200">
    <property type="component" value="Unassembled WGS sequence"/>
</dbReference>
<protein>
    <submittedName>
        <fullName evidence="2">Uncharacterized protein</fullName>
    </submittedName>
</protein>
<dbReference type="EMBL" id="ML994615">
    <property type="protein sequence ID" value="KAF2192360.1"/>
    <property type="molecule type" value="Genomic_DNA"/>
</dbReference>
<gene>
    <name evidence="2" type="ORF">K469DRAFT_620529</name>
</gene>
<organism evidence="2 3">
    <name type="scientific">Zopfia rhizophila CBS 207.26</name>
    <dbReference type="NCBI Taxonomy" id="1314779"/>
    <lineage>
        <taxon>Eukaryota</taxon>
        <taxon>Fungi</taxon>
        <taxon>Dikarya</taxon>
        <taxon>Ascomycota</taxon>
        <taxon>Pezizomycotina</taxon>
        <taxon>Dothideomycetes</taxon>
        <taxon>Dothideomycetes incertae sedis</taxon>
        <taxon>Zopfiaceae</taxon>
        <taxon>Zopfia</taxon>
    </lineage>
</organism>
<keyword evidence="3" id="KW-1185">Reference proteome</keyword>
<evidence type="ECO:0000256" key="1">
    <source>
        <dbReference type="SAM" id="MobiDB-lite"/>
    </source>
</evidence>
<proteinExistence type="predicted"/>
<name>A0A6A6EQJ2_9PEZI</name>
<accession>A0A6A6EQJ2</accession>
<dbReference type="AlphaFoldDB" id="A0A6A6EQJ2"/>
<reference evidence="2" key="1">
    <citation type="journal article" date="2020" name="Stud. Mycol.">
        <title>101 Dothideomycetes genomes: a test case for predicting lifestyles and emergence of pathogens.</title>
        <authorList>
            <person name="Haridas S."/>
            <person name="Albert R."/>
            <person name="Binder M."/>
            <person name="Bloem J."/>
            <person name="Labutti K."/>
            <person name="Salamov A."/>
            <person name="Andreopoulos B."/>
            <person name="Baker S."/>
            <person name="Barry K."/>
            <person name="Bills G."/>
            <person name="Bluhm B."/>
            <person name="Cannon C."/>
            <person name="Castanera R."/>
            <person name="Culley D."/>
            <person name="Daum C."/>
            <person name="Ezra D."/>
            <person name="Gonzalez J."/>
            <person name="Henrissat B."/>
            <person name="Kuo A."/>
            <person name="Liang C."/>
            <person name="Lipzen A."/>
            <person name="Lutzoni F."/>
            <person name="Magnuson J."/>
            <person name="Mondo S."/>
            <person name="Nolan M."/>
            <person name="Ohm R."/>
            <person name="Pangilinan J."/>
            <person name="Park H.-J."/>
            <person name="Ramirez L."/>
            <person name="Alfaro M."/>
            <person name="Sun H."/>
            <person name="Tritt A."/>
            <person name="Yoshinaga Y."/>
            <person name="Zwiers L.-H."/>
            <person name="Turgeon B."/>
            <person name="Goodwin S."/>
            <person name="Spatafora J."/>
            <person name="Crous P."/>
            <person name="Grigoriev I."/>
        </authorList>
    </citation>
    <scope>NUCLEOTIDE SEQUENCE</scope>
    <source>
        <strain evidence="2">CBS 207.26</strain>
    </source>
</reference>